<organism evidence="1 2">
    <name type="scientific">Streptomyces marispadix</name>
    <dbReference type="NCBI Taxonomy" id="2922868"/>
    <lineage>
        <taxon>Bacteria</taxon>
        <taxon>Bacillati</taxon>
        <taxon>Actinomycetota</taxon>
        <taxon>Actinomycetes</taxon>
        <taxon>Kitasatosporales</taxon>
        <taxon>Streptomycetaceae</taxon>
        <taxon>Streptomyces</taxon>
    </lineage>
</organism>
<accession>A0ABS9T0G8</accession>
<keyword evidence="2" id="KW-1185">Reference proteome</keyword>
<evidence type="ECO:0000313" key="1">
    <source>
        <dbReference type="EMBL" id="MCH6162030.1"/>
    </source>
</evidence>
<sequence length="87" mass="9447">MDRLLATVLAALRSLPSSAAYEPIDMVRLLALHARRQHNMDLAAANGTLRSALNVLGNPHQKVSPAHIARRIELHYRHAPALAGGAR</sequence>
<name>A0ABS9T0G8_9ACTN</name>
<dbReference type="Proteomes" id="UP001166784">
    <property type="component" value="Unassembled WGS sequence"/>
</dbReference>
<dbReference type="EMBL" id="JAKWJU010000002">
    <property type="protein sequence ID" value="MCH6162030.1"/>
    <property type="molecule type" value="Genomic_DNA"/>
</dbReference>
<dbReference type="RefSeq" id="WP_241060801.1">
    <property type="nucleotide sequence ID" value="NZ_JAKWJU010000002.1"/>
</dbReference>
<reference evidence="1" key="2">
    <citation type="journal article" date="2023" name="Int. J. Syst. Evol. Microbiol.">
        <title>Streptomyces marispadix sp. nov., isolated from marine beach sediment of the Northern Coast of Portugal.</title>
        <authorList>
            <person name="dos Santos J.D.N."/>
            <person name="Vitorino I.R."/>
            <person name="Kallscheuer N."/>
            <person name="Srivastava A."/>
            <person name="Krautwurst S."/>
            <person name="Marz M."/>
            <person name="Jogler C."/>
            <person name="Lobo Da Cunha A."/>
            <person name="Catita J."/>
            <person name="Goncalves H."/>
            <person name="Gonzalez I."/>
            <person name="Reyes F."/>
            <person name="Lage O.M."/>
        </authorList>
    </citation>
    <scope>NUCLEOTIDE SEQUENCE</scope>
    <source>
        <strain evidence="1">M600PL45_2</strain>
    </source>
</reference>
<gene>
    <name evidence="1" type="ORF">MMA15_17045</name>
</gene>
<protein>
    <submittedName>
        <fullName evidence="1">Uncharacterized protein</fullName>
    </submittedName>
</protein>
<evidence type="ECO:0000313" key="2">
    <source>
        <dbReference type="Proteomes" id="UP001166784"/>
    </source>
</evidence>
<proteinExistence type="predicted"/>
<reference evidence="1" key="1">
    <citation type="submission" date="2022-03" db="EMBL/GenBank/DDBJ databases">
        <authorList>
            <person name="Santos J.D.N."/>
            <person name="Kallscheuer N."/>
            <person name="Jogler C."/>
            <person name="Lage O.M."/>
        </authorList>
    </citation>
    <scope>NUCLEOTIDE SEQUENCE</scope>
    <source>
        <strain evidence="1">M600PL45_2</strain>
    </source>
</reference>
<comment type="caution">
    <text evidence="1">The sequence shown here is derived from an EMBL/GenBank/DDBJ whole genome shotgun (WGS) entry which is preliminary data.</text>
</comment>